<evidence type="ECO:0000313" key="2">
    <source>
        <dbReference type="EMBL" id="KAK4820467.1"/>
    </source>
</evidence>
<name>A0AAN7N6B3_MYCAM</name>
<keyword evidence="3" id="KW-1185">Reference proteome</keyword>
<comment type="caution">
    <text evidence="2">The sequence shown here is derived from an EMBL/GenBank/DDBJ whole genome shotgun (WGS) entry which is preliminary data.</text>
</comment>
<feature type="domain" description="Reverse transcriptase" evidence="1">
    <location>
        <begin position="213"/>
        <end position="289"/>
    </location>
</feature>
<dbReference type="Pfam" id="PF00078">
    <property type="entry name" value="RVT_1"/>
    <property type="match status" value="2"/>
</dbReference>
<reference evidence="2 3" key="1">
    <citation type="journal article" date="2023" name="J. Hered.">
        <title>Chromosome-level genome of the wood stork (Mycteria americana) provides insight into avian chromosome evolution.</title>
        <authorList>
            <person name="Flamio R. Jr."/>
            <person name="Ramstad K.M."/>
        </authorList>
    </citation>
    <scope>NUCLEOTIDE SEQUENCE [LARGE SCALE GENOMIC DNA]</scope>
    <source>
        <strain evidence="2">JAX WOST 10</strain>
    </source>
</reference>
<proteinExistence type="predicted"/>
<evidence type="ECO:0000313" key="3">
    <source>
        <dbReference type="Proteomes" id="UP001333110"/>
    </source>
</evidence>
<dbReference type="InterPro" id="IPR000477">
    <property type="entry name" value="RT_dom"/>
</dbReference>
<evidence type="ECO:0000259" key="1">
    <source>
        <dbReference type="Pfam" id="PF00078"/>
    </source>
</evidence>
<accession>A0AAN7N6B3</accession>
<dbReference type="SUPFAM" id="SSF56672">
    <property type="entry name" value="DNA/RNA polymerases"/>
    <property type="match status" value="1"/>
</dbReference>
<dbReference type="AlphaFoldDB" id="A0AAN7N6B3"/>
<dbReference type="Proteomes" id="UP001333110">
    <property type="component" value="Unassembled WGS sequence"/>
</dbReference>
<feature type="domain" description="Reverse transcriptase" evidence="1">
    <location>
        <begin position="12"/>
        <end position="76"/>
    </location>
</feature>
<dbReference type="Gene3D" id="3.10.10.10">
    <property type="entry name" value="HIV Type 1 Reverse Transcriptase, subunit A, domain 1"/>
    <property type="match status" value="1"/>
</dbReference>
<dbReference type="InterPro" id="IPR043502">
    <property type="entry name" value="DNA/RNA_pol_sf"/>
</dbReference>
<organism evidence="2 3">
    <name type="scientific">Mycteria americana</name>
    <name type="common">Wood stork</name>
    <dbReference type="NCBI Taxonomy" id="33587"/>
    <lineage>
        <taxon>Eukaryota</taxon>
        <taxon>Metazoa</taxon>
        <taxon>Chordata</taxon>
        <taxon>Craniata</taxon>
        <taxon>Vertebrata</taxon>
        <taxon>Euteleostomi</taxon>
        <taxon>Archelosauria</taxon>
        <taxon>Archosauria</taxon>
        <taxon>Dinosauria</taxon>
        <taxon>Saurischia</taxon>
        <taxon>Theropoda</taxon>
        <taxon>Coelurosauria</taxon>
        <taxon>Aves</taxon>
        <taxon>Neognathae</taxon>
        <taxon>Neoaves</taxon>
        <taxon>Aequornithes</taxon>
        <taxon>Ciconiiformes</taxon>
        <taxon>Ciconiidae</taxon>
        <taxon>Mycteria</taxon>
    </lineage>
</organism>
<dbReference type="EMBL" id="JAUNZN010000006">
    <property type="protein sequence ID" value="KAK4820467.1"/>
    <property type="molecule type" value="Genomic_DNA"/>
</dbReference>
<dbReference type="PANTHER" id="PTHR33332">
    <property type="entry name" value="REVERSE TRANSCRIPTASE DOMAIN-CONTAINING PROTEIN"/>
    <property type="match status" value="1"/>
</dbReference>
<gene>
    <name evidence="2" type="ORF">QYF61_027749</name>
</gene>
<protein>
    <recommendedName>
        <fullName evidence="1">Reverse transcriptase domain-containing protein</fullName>
    </recommendedName>
</protein>
<sequence>MPDTLELQYKLESKAAKWYATTDIANAFFSVPLAAECRPQFAFTWRSVQYIWNQLPQGWKHSPTICHGLIPTALEQVVGTEAQLLLAPRLLVLGQMFKGRVPSTHHATDATWSKWVALITQRAQIGNPNRPGILEVIVDWPEGKDFGISPEEEVMCAEGAPLYNKLPENDKKYALFTDGSCHIVGKHQMWKAAVWSPIRQVVETAEVEGESSQFAEGSVLGPVLFNIFINDLDEGIECTLSKFADDTKLRGSVDLLEGRKALQRDLDRLDRWAEANCMRFNKAKCKVLHLGHSNPMQRYRLGEEGLESCLAEKDLGVLVDSCLTMSQQCAQVAKKANGILACIKNSVASRSREVIMSLYSALVRPHLEYCVQFWASHYKRDIEVLERVQRRAMKLVKGLDQKSYKEQLRELGLFSLERWRLRGDLIALYNYLKGGCREVGVGLFSQVTSDRTRGNGLKLCQGRFRLDIRKFYFTERVIKHWKRLPREVVESPSLEVFKRRLDEVLRDMV</sequence>